<evidence type="ECO:0000313" key="2">
    <source>
        <dbReference type="EMBL" id="CAG8707183.1"/>
    </source>
</evidence>
<dbReference type="Proteomes" id="UP000789901">
    <property type="component" value="Unassembled WGS sequence"/>
</dbReference>
<reference evidence="2 3" key="1">
    <citation type="submission" date="2021-06" db="EMBL/GenBank/DDBJ databases">
        <authorList>
            <person name="Kallberg Y."/>
            <person name="Tangrot J."/>
            <person name="Rosling A."/>
        </authorList>
    </citation>
    <scope>NUCLEOTIDE SEQUENCE [LARGE SCALE GENOMIC DNA]</scope>
    <source>
        <strain evidence="2 3">120-4 pot B 10/14</strain>
    </source>
</reference>
<accession>A0ABN7UZE0</accession>
<sequence>DTNPQAALPAEEKTNNTNSNPLTNEKSTSSLTAEELNNTNSDPYWLRHHQWIQAHKIMDTIANTFQKTEIPTSSTSAP</sequence>
<dbReference type="EMBL" id="CAJVQB010007672">
    <property type="protein sequence ID" value="CAG8707183.1"/>
    <property type="molecule type" value="Genomic_DNA"/>
</dbReference>
<comment type="caution">
    <text evidence="2">The sequence shown here is derived from an EMBL/GenBank/DDBJ whole genome shotgun (WGS) entry which is preliminary data.</text>
</comment>
<evidence type="ECO:0000256" key="1">
    <source>
        <dbReference type="SAM" id="MobiDB-lite"/>
    </source>
</evidence>
<evidence type="ECO:0000313" key="3">
    <source>
        <dbReference type="Proteomes" id="UP000789901"/>
    </source>
</evidence>
<gene>
    <name evidence="2" type="ORF">GMARGA_LOCUS12517</name>
</gene>
<feature type="non-terminal residue" evidence="2">
    <location>
        <position position="1"/>
    </location>
</feature>
<feature type="compositionally biased region" description="Polar residues" evidence="1">
    <location>
        <begin position="15"/>
        <end position="41"/>
    </location>
</feature>
<protein>
    <submittedName>
        <fullName evidence="2">2100_t:CDS:1</fullName>
    </submittedName>
</protein>
<name>A0ABN7UZE0_GIGMA</name>
<feature type="region of interest" description="Disordered" evidence="1">
    <location>
        <begin position="1"/>
        <end position="41"/>
    </location>
</feature>
<keyword evidence="3" id="KW-1185">Reference proteome</keyword>
<organism evidence="2 3">
    <name type="scientific">Gigaspora margarita</name>
    <dbReference type="NCBI Taxonomy" id="4874"/>
    <lineage>
        <taxon>Eukaryota</taxon>
        <taxon>Fungi</taxon>
        <taxon>Fungi incertae sedis</taxon>
        <taxon>Mucoromycota</taxon>
        <taxon>Glomeromycotina</taxon>
        <taxon>Glomeromycetes</taxon>
        <taxon>Diversisporales</taxon>
        <taxon>Gigasporaceae</taxon>
        <taxon>Gigaspora</taxon>
    </lineage>
</organism>
<proteinExistence type="predicted"/>